<dbReference type="OrthoDB" id="3358371at2759"/>
<keyword evidence="2" id="KW-0521">NADP</keyword>
<dbReference type="EMBL" id="WTPW01000257">
    <property type="protein sequence ID" value="KAF0529730.1"/>
    <property type="molecule type" value="Genomic_DNA"/>
</dbReference>
<evidence type="ECO:0000313" key="4">
    <source>
        <dbReference type="EMBL" id="KAF0529730.1"/>
    </source>
</evidence>
<dbReference type="Proteomes" id="UP000439903">
    <property type="component" value="Unassembled WGS sequence"/>
</dbReference>
<name>A0A8H4EPP2_GIGMA</name>
<dbReference type="AlphaFoldDB" id="A0A8H4EPP2"/>
<evidence type="ECO:0000313" key="5">
    <source>
        <dbReference type="Proteomes" id="UP000439903"/>
    </source>
</evidence>
<sequence>MSTQKPLVVVSGATGRQGGSVVKSLIAAGKYRIRAITRKPESDQAKALAAKGVEVFKADLAIKEDVKKALSGADIAFIVTNFWDSSIYPNNVAEEERQGKMIADVAKEVGLKWLLYSSLPETLDGGLNYKAIHFYGKNRVEKYIRTLGIPNVTFIYVSVYASNFGPFFPIINKDDGTSEFVIPLVKEDTVIEICDAEADTGPIVAKVIEEGPEKWNGKKVPVASENISFGKIAEIMTKVTGRQFKLRSPSREEAQKEFPFLASEELMDMFRWYIDYGVFRADEEVRDISICKVLNPNVTTFEQYAYKKWGNK</sequence>
<feature type="domain" description="NmrA-like" evidence="3">
    <location>
        <begin position="5"/>
        <end position="305"/>
    </location>
</feature>
<dbReference type="InterPro" id="IPR008030">
    <property type="entry name" value="NmrA-like"/>
</dbReference>
<evidence type="ECO:0000259" key="3">
    <source>
        <dbReference type="Pfam" id="PF05368"/>
    </source>
</evidence>
<evidence type="ECO:0000256" key="1">
    <source>
        <dbReference type="ARBA" id="ARBA00006328"/>
    </source>
</evidence>
<proteinExistence type="inferred from homology"/>
<dbReference type="Gene3D" id="3.40.50.720">
    <property type="entry name" value="NAD(P)-binding Rossmann-like Domain"/>
    <property type="match status" value="1"/>
</dbReference>
<evidence type="ECO:0000256" key="2">
    <source>
        <dbReference type="ARBA" id="ARBA00022857"/>
    </source>
</evidence>
<dbReference type="GO" id="GO:0005634">
    <property type="term" value="C:nucleus"/>
    <property type="evidence" value="ECO:0007669"/>
    <property type="project" value="TreeGrafter"/>
</dbReference>
<dbReference type="CDD" id="cd05251">
    <property type="entry name" value="NmrA_like_SDR_a"/>
    <property type="match status" value="1"/>
</dbReference>
<dbReference type="InterPro" id="IPR051164">
    <property type="entry name" value="NmrA-like_oxidored"/>
</dbReference>
<keyword evidence="5" id="KW-1185">Reference proteome</keyword>
<dbReference type="Gene3D" id="3.90.25.10">
    <property type="entry name" value="UDP-galactose 4-epimerase, domain 1"/>
    <property type="match status" value="1"/>
</dbReference>
<dbReference type="InterPro" id="IPR036291">
    <property type="entry name" value="NAD(P)-bd_dom_sf"/>
</dbReference>
<protein>
    <submittedName>
        <fullName evidence="4">NADP-binding protein</fullName>
    </submittedName>
</protein>
<dbReference type="SUPFAM" id="SSF51735">
    <property type="entry name" value="NAD(P)-binding Rossmann-fold domains"/>
    <property type="match status" value="1"/>
</dbReference>
<gene>
    <name evidence="4" type="ORF">F8M41_012620</name>
</gene>
<comment type="similarity">
    <text evidence="1">Belongs to the NmrA-type oxidoreductase family.</text>
</comment>
<comment type="caution">
    <text evidence="4">The sequence shown here is derived from an EMBL/GenBank/DDBJ whole genome shotgun (WGS) entry which is preliminary data.</text>
</comment>
<accession>A0A8H4EPP2</accession>
<organism evidence="4 5">
    <name type="scientific">Gigaspora margarita</name>
    <dbReference type="NCBI Taxonomy" id="4874"/>
    <lineage>
        <taxon>Eukaryota</taxon>
        <taxon>Fungi</taxon>
        <taxon>Fungi incertae sedis</taxon>
        <taxon>Mucoromycota</taxon>
        <taxon>Glomeromycotina</taxon>
        <taxon>Glomeromycetes</taxon>
        <taxon>Diversisporales</taxon>
        <taxon>Gigasporaceae</taxon>
        <taxon>Gigaspora</taxon>
    </lineage>
</organism>
<reference evidence="4 5" key="1">
    <citation type="journal article" date="2019" name="Environ. Microbiol.">
        <title>At the nexus of three kingdoms: the genome of the mycorrhizal fungus Gigaspora margarita provides insights into plant, endobacterial and fungal interactions.</title>
        <authorList>
            <person name="Venice F."/>
            <person name="Ghignone S."/>
            <person name="Salvioli di Fossalunga A."/>
            <person name="Amselem J."/>
            <person name="Novero M."/>
            <person name="Xianan X."/>
            <person name="Sedzielewska Toro K."/>
            <person name="Morin E."/>
            <person name="Lipzen A."/>
            <person name="Grigoriev I.V."/>
            <person name="Henrissat B."/>
            <person name="Martin F.M."/>
            <person name="Bonfante P."/>
        </authorList>
    </citation>
    <scope>NUCLEOTIDE SEQUENCE [LARGE SCALE GENOMIC DNA]</scope>
    <source>
        <strain evidence="4 5">BEG34</strain>
    </source>
</reference>
<dbReference type="Pfam" id="PF05368">
    <property type="entry name" value="NmrA"/>
    <property type="match status" value="1"/>
</dbReference>
<dbReference type="PANTHER" id="PTHR42748:SF28">
    <property type="entry name" value="NMRA-LIKE DOMAIN-CONTAINING PROTEIN"/>
    <property type="match status" value="1"/>
</dbReference>
<dbReference type="PANTHER" id="PTHR42748">
    <property type="entry name" value="NITROGEN METABOLITE REPRESSION PROTEIN NMRA FAMILY MEMBER"/>
    <property type="match status" value="1"/>
</dbReference>